<protein>
    <submittedName>
        <fullName evidence="2">Uncharacterized protein</fullName>
    </submittedName>
</protein>
<proteinExistence type="predicted"/>
<keyword evidence="3" id="KW-1185">Reference proteome</keyword>
<evidence type="ECO:0000256" key="1">
    <source>
        <dbReference type="SAM" id="Phobius"/>
    </source>
</evidence>
<dbReference type="EMBL" id="QEKO01000001">
    <property type="protein sequence ID" value="PVY68201.1"/>
    <property type="molecule type" value="Genomic_DNA"/>
</dbReference>
<gene>
    <name evidence="2" type="ORF">C7440_0591</name>
</gene>
<keyword evidence="1" id="KW-0472">Membrane</keyword>
<dbReference type="RefSeq" id="WP_133244249.1">
    <property type="nucleotide sequence ID" value="NZ_JACCEX010000001.1"/>
</dbReference>
<sequence length="63" mass="6523">MNELLISVLLATMAVLAIGAVLLLGLIALAGIERPRGAGLMQRLLCRLSFDRLGCCDAAGRAG</sequence>
<dbReference type="AlphaFoldDB" id="A0A2U1CQX2"/>
<evidence type="ECO:0000313" key="2">
    <source>
        <dbReference type="EMBL" id="PVY68201.1"/>
    </source>
</evidence>
<name>A0A2U1CQX2_9BURK</name>
<feature type="transmembrane region" description="Helical" evidence="1">
    <location>
        <begin position="6"/>
        <end position="32"/>
    </location>
</feature>
<dbReference type="OrthoDB" id="8688600at2"/>
<organism evidence="2 3">
    <name type="scientific">Pusillimonas noertemannii</name>
    <dbReference type="NCBI Taxonomy" id="305977"/>
    <lineage>
        <taxon>Bacteria</taxon>
        <taxon>Pseudomonadati</taxon>
        <taxon>Pseudomonadota</taxon>
        <taxon>Betaproteobacteria</taxon>
        <taxon>Burkholderiales</taxon>
        <taxon>Alcaligenaceae</taxon>
        <taxon>Pusillimonas</taxon>
    </lineage>
</organism>
<keyword evidence="1" id="KW-0812">Transmembrane</keyword>
<reference evidence="2 3" key="1">
    <citation type="submission" date="2018-04" db="EMBL/GenBank/DDBJ databases">
        <title>Genomic Encyclopedia of Type Strains, Phase IV (KMG-IV): sequencing the most valuable type-strain genomes for metagenomic binning, comparative biology and taxonomic classification.</title>
        <authorList>
            <person name="Goeker M."/>
        </authorList>
    </citation>
    <scope>NUCLEOTIDE SEQUENCE [LARGE SCALE GENOMIC DNA]</scope>
    <source>
        <strain evidence="2 3">DSM 10065</strain>
    </source>
</reference>
<accession>A0A2U1CQX2</accession>
<keyword evidence="1" id="KW-1133">Transmembrane helix</keyword>
<dbReference type="Proteomes" id="UP000246145">
    <property type="component" value="Unassembled WGS sequence"/>
</dbReference>
<evidence type="ECO:0000313" key="3">
    <source>
        <dbReference type="Proteomes" id="UP000246145"/>
    </source>
</evidence>
<comment type="caution">
    <text evidence="2">The sequence shown here is derived from an EMBL/GenBank/DDBJ whole genome shotgun (WGS) entry which is preliminary data.</text>
</comment>